<dbReference type="Gene3D" id="3.40.50.1000">
    <property type="entry name" value="HAD superfamily/HAD-like"/>
    <property type="match status" value="1"/>
</dbReference>
<feature type="compositionally biased region" description="Low complexity" evidence="1">
    <location>
        <begin position="247"/>
        <end position="265"/>
    </location>
</feature>
<feature type="compositionally biased region" description="Polar residues" evidence="1">
    <location>
        <begin position="522"/>
        <end position="547"/>
    </location>
</feature>
<dbReference type="InParanoid" id="A0A066VNN5"/>
<evidence type="ECO:0000313" key="3">
    <source>
        <dbReference type="EMBL" id="KDN43332.1"/>
    </source>
</evidence>
<dbReference type="SMART" id="SM00577">
    <property type="entry name" value="CPDc"/>
    <property type="match status" value="1"/>
</dbReference>
<feature type="compositionally biased region" description="Polar residues" evidence="1">
    <location>
        <begin position="184"/>
        <end position="200"/>
    </location>
</feature>
<proteinExistence type="predicted"/>
<dbReference type="InterPro" id="IPR050365">
    <property type="entry name" value="TIM50"/>
</dbReference>
<gene>
    <name evidence="3" type="ORF">K437DRAFT_274939</name>
</gene>
<dbReference type="EMBL" id="JMSN01000062">
    <property type="protein sequence ID" value="KDN43332.1"/>
    <property type="molecule type" value="Genomic_DNA"/>
</dbReference>
<feature type="compositionally biased region" description="Basic and acidic residues" evidence="1">
    <location>
        <begin position="407"/>
        <end position="423"/>
    </location>
</feature>
<dbReference type="InterPro" id="IPR004274">
    <property type="entry name" value="FCP1_dom"/>
</dbReference>
<dbReference type="OrthoDB" id="277011at2759"/>
<feature type="region of interest" description="Disordered" evidence="1">
    <location>
        <begin position="284"/>
        <end position="346"/>
    </location>
</feature>
<dbReference type="STRING" id="1037660.A0A066VNN5"/>
<dbReference type="GeneID" id="25266592"/>
<feature type="compositionally biased region" description="Polar residues" evidence="1">
    <location>
        <begin position="1"/>
        <end position="41"/>
    </location>
</feature>
<dbReference type="InterPro" id="IPR023214">
    <property type="entry name" value="HAD_sf"/>
</dbReference>
<organism evidence="3 4">
    <name type="scientific">Tilletiaria anomala (strain ATCC 24038 / CBS 436.72 / UBC 951)</name>
    <dbReference type="NCBI Taxonomy" id="1037660"/>
    <lineage>
        <taxon>Eukaryota</taxon>
        <taxon>Fungi</taxon>
        <taxon>Dikarya</taxon>
        <taxon>Basidiomycota</taxon>
        <taxon>Ustilaginomycotina</taxon>
        <taxon>Exobasidiomycetes</taxon>
        <taxon>Georgefischeriales</taxon>
        <taxon>Tilletiariaceae</taxon>
        <taxon>Tilletiaria</taxon>
    </lineage>
</organism>
<dbReference type="NCBIfam" id="TIGR02251">
    <property type="entry name" value="HIF-SF_euk"/>
    <property type="match status" value="1"/>
</dbReference>
<feature type="region of interest" description="Disordered" evidence="1">
    <location>
        <begin position="1"/>
        <end position="57"/>
    </location>
</feature>
<evidence type="ECO:0000313" key="4">
    <source>
        <dbReference type="Proteomes" id="UP000027361"/>
    </source>
</evidence>
<dbReference type="FunFam" id="3.40.50.1000:FF:000270">
    <property type="entry name" value="Nuclear envelope-endoplasmic reticulum network protein"/>
    <property type="match status" value="1"/>
</dbReference>
<dbReference type="AlphaFoldDB" id="A0A066VNN5"/>
<dbReference type="SUPFAM" id="SSF56784">
    <property type="entry name" value="HAD-like"/>
    <property type="match status" value="1"/>
</dbReference>
<sequence length="802" mass="85800">MNSISYLDSVLSRSLSTSRKGSGTSSPNKRSAMSSGYNNTCGSGGQQLGDDANPRLCLGRRASDNLLSDRAAAAARPSHAGFGFTPVNPRLAGEAGKEGSTDKNQSDASLWPQGDEDSSMESSVDDAGRSRHHEGGSGSASGFLRGKGNNKSPHKKSHSDHQERCERERVHLRRAGSTPGDFSWYSNRRVGSTSTTSSKENYGWGSLWGLTGWGDNSGCASGGGSNEASTRSSSGGKRRRKGGLHPSRTASSSSGVSVGRASVHSDVTMMSEMERENIVDFEGGEEEEDQLHVAAPPSRTSSDTHEGEKSITEKDQDGNEAERRHLPNVQDAADGDRTSSISNRSTLQEDSLPLAFATDLATSDAKAQVESGSLFSLNETRAREAQLRVLQCIPSAPPSYEAAVRGEPSEKGPHATIAGERDGPAGSGTGANRFLKSLFRSLQQAILYILMLPLRLVRRGRLGTGHKIAVGARTASPGTDILPPEPSEEPRRSHTVSRRNNGLCGESSHTGHGGEKAVPGISTGTGENQISTTPQQLVPKTQSSSRLLPNPHPVENLLGHDPNAKPPQGHVAPGTTQANLPLPKPHLTSSIIHHSPKTLVLDLDETLIHSTSRSPNWAVLRGGASVSTGGGLLGMDGLGDLLGLRSTGGRLRPHMVEVVLEGRSVLYHVYKRPWVDHFLRKVATWYNVVIFTASVQEYADPVIDWLDQGRGLITGRFFRDACTYQNGSYLKDLAIVDSDLSKVCLVDNSPASYHLNPSNGIPIEGWTHDPKDEALLDLLPVLDSLRFSSDVRHILGVRLLDS</sequence>
<evidence type="ECO:0000259" key="2">
    <source>
        <dbReference type="PROSITE" id="PS50969"/>
    </source>
</evidence>
<evidence type="ECO:0000256" key="1">
    <source>
        <dbReference type="SAM" id="MobiDB-lite"/>
    </source>
</evidence>
<reference evidence="3 4" key="1">
    <citation type="submission" date="2014-05" db="EMBL/GenBank/DDBJ databases">
        <title>Draft genome sequence of a rare smut relative, Tilletiaria anomala UBC 951.</title>
        <authorList>
            <consortium name="DOE Joint Genome Institute"/>
            <person name="Toome M."/>
            <person name="Kuo A."/>
            <person name="Henrissat B."/>
            <person name="Lipzen A."/>
            <person name="Tritt A."/>
            <person name="Yoshinaga Y."/>
            <person name="Zane M."/>
            <person name="Barry K."/>
            <person name="Grigoriev I.V."/>
            <person name="Spatafora J.W."/>
            <person name="Aimea M.C."/>
        </authorList>
    </citation>
    <scope>NUCLEOTIDE SEQUENCE [LARGE SCALE GENOMIC DNA]</scope>
    <source>
        <strain evidence="3 4">UBC 951</strain>
    </source>
</reference>
<feature type="compositionally biased region" description="Basic and acidic residues" evidence="1">
    <location>
        <begin position="126"/>
        <end position="135"/>
    </location>
</feature>
<feature type="region of interest" description="Disordered" evidence="1">
    <location>
        <begin position="215"/>
        <end position="270"/>
    </location>
</feature>
<feature type="compositionally biased region" description="Basic and acidic residues" evidence="1">
    <location>
        <begin position="302"/>
        <end position="325"/>
    </location>
</feature>
<dbReference type="Proteomes" id="UP000027361">
    <property type="component" value="Unassembled WGS sequence"/>
</dbReference>
<protein>
    <submittedName>
        <fullName evidence="3">NIF-domain-containing protein</fullName>
    </submittedName>
</protein>
<dbReference type="PROSITE" id="PS50969">
    <property type="entry name" value="FCP1"/>
    <property type="match status" value="1"/>
</dbReference>
<accession>A0A066VNN5</accession>
<feature type="region of interest" description="Disordered" evidence="1">
    <location>
        <begin position="400"/>
        <end position="428"/>
    </location>
</feature>
<dbReference type="HOGENOM" id="CLU_350973_0_0_1"/>
<feature type="domain" description="FCP1 homology" evidence="2">
    <location>
        <begin position="592"/>
        <end position="785"/>
    </location>
</feature>
<comment type="caution">
    <text evidence="3">The sequence shown here is derived from an EMBL/GenBank/DDBJ whole genome shotgun (WGS) entry which is preliminary data.</text>
</comment>
<keyword evidence="4" id="KW-1185">Reference proteome</keyword>
<dbReference type="GO" id="GO:0016791">
    <property type="term" value="F:phosphatase activity"/>
    <property type="evidence" value="ECO:0007669"/>
    <property type="project" value="InterPro"/>
</dbReference>
<feature type="compositionally biased region" description="Basic and acidic residues" evidence="1">
    <location>
        <begin position="95"/>
        <end position="105"/>
    </location>
</feature>
<dbReference type="Pfam" id="PF03031">
    <property type="entry name" value="NIF"/>
    <property type="match status" value="1"/>
</dbReference>
<feature type="region of interest" description="Disordered" evidence="1">
    <location>
        <begin position="474"/>
        <end position="581"/>
    </location>
</feature>
<dbReference type="PANTHER" id="PTHR12210">
    <property type="entry name" value="DULLARD PROTEIN PHOSPHATASE"/>
    <property type="match status" value="1"/>
</dbReference>
<dbReference type="InterPro" id="IPR011948">
    <property type="entry name" value="Dullard_phosphatase"/>
</dbReference>
<feature type="compositionally biased region" description="Basic and acidic residues" evidence="1">
    <location>
        <begin position="159"/>
        <end position="169"/>
    </location>
</feature>
<dbReference type="RefSeq" id="XP_013242351.1">
    <property type="nucleotide sequence ID" value="XM_013386897.1"/>
</dbReference>
<dbReference type="CDD" id="cd07521">
    <property type="entry name" value="HAD_FCP1-like"/>
    <property type="match status" value="1"/>
</dbReference>
<feature type="region of interest" description="Disordered" evidence="1">
    <location>
        <begin position="74"/>
        <end position="203"/>
    </location>
</feature>
<dbReference type="InterPro" id="IPR036412">
    <property type="entry name" value="HAD-like_sf"/>
</dbReference>
<name>A0A066VNN5_TILAU</name>